<keyword evidence="2" id="KW-0547">Nucleotide-binding</keyword>
<dbReference type="InterPro" id="IPR017911">
    <property type="entry name" value="MacB-like_ATP-bd"/>
</dbReference>
<dbReference type="OrthoDB" id="9782239at2"/>
<dbReference type="Pfam" id="PF00005">
    <property type="entry name" value="ABC_tran"/>
    <property type="match status" value="1"/>
</dbReference>
<sequence>MILEGKNITKQYKTESGNGTLTVLDDTSISIEKGSISTVIGVSGSGKSTLLHILGGLDKPNTGTVLWKNDSIYDMNRESLASFRNNKLGFVFQFHHLLPEFTALENIMMPALIRGKTPEKAGQRANYLLEEFGIPDRAEHRPTQLSGGEQQRVAMARALMNSPDLILADEPTGNLDEDNTSVILDYLFNLREIEEVSILLITHEKEIANRSDTIYQLSKGKLEIL</sequence>
<protein>
    <submittedName>
        <fullName evidence="6">Lipoprotein-releasing system ATP-binding protein LolD</fullName>
    </submittedName>
</protein>
<dbReference type="FunFam" id="3.40.50.300:FF:000032">
    <property type="entry name" value="Export ABC transporter ATP-binding protein"/>
    <property type="match status" value="1"/>
</dbReference>
<dbReference type="SUPFAM" id="SSF52540">
    <property type="entry name" value="P-loop containing nucleoside triphosphate hydrolases"/>
    <property type="match status" value="1"/>
</dbReference>
<proteinExistence type="inferred from homology"/>
<dbReference type="InterPro" id="IPR003439">
    <property type="entry name" value="ABC_transporter-like_ATP-bd"/>
</dbReference>
<reference evidence="6 7" key="1">
    <citation type="submission" date="2017-08" db="EMBL/GenBank/DDBJ databases">
        <title>Aliifodinibius alkalisoli sp. nov., isolated from saline alkaline soil.</title>
        <authorList>
            <person name="Liu D."/>
            <person name="Zhang G."/>
        </authorList>
    </citation>
    <scope>NUCLEOTIDE SEQUENCE [LARGE SCALE GENOMIC DNA]</scope>
    <source>
        <strain evidence="6 7">WN023</strain>
    </source>
</reference>
<evidence type="ECO:0000256" key="1">
    <source>
        <dbReference type="ARBA" id="ARBA00022448"/>
    </source>
</evidence>
<keyword evidence="6" id="KW-0449">Lipoprotein</keyword>
<dbReference type="GO" id="GO:0005524">
    <property type="term" value="F:ATP binding"/>
    <property type="evidence" value="ECO:0007669"/>
    <property type="project" value="UniProtKB-KW"/>
</dbReference>
<organism evidence="6 7">
    <name type="scientific">Fodinibius salipaludis</name>
    <dbReference type="NCBI Taxonomy" id="2032627"/>
    <lineage>
        <taxon>Bacteria</taxon>
        <taxon>Pseudomonadati</taxon>
        <taxon>Balneolota</taxon>
        <taxon>Balneolia</taxon>
        <taxon>Balneolales</taxon>
        <taxon>Balneolaceae</taxon>
        <taxon>Fodinibius</taxon>
    </lineage>
</organism>
<comment type="caution">
    <text evidence="6">The sequence shown here is derived from an EMBL/GenBank/DDBJ whole genome shotgun (WGS) entry which is preliminary data.</text>
</comment>
<dbReference type="GO" id="GO:0098796">
    <property type="term" value="C:membrane protein complex"/>
    <property type="evidence" value="ECO:0007669"/>
    <property type="project" value="UniProtKB-ARBA"/>
</dbReference>
<dbReference type="InterPro" id="IPR003593">
    <property type="entry name" value="AAA+_ATPase"/>
</dbReference>
<dbReference type="GO" id="GO:0016887">
    <property type="term" value="F:ATP hydrolysis activity"/>
    <property type="evidence" value="ECO:0007669"/>
    <property type="project" value="InterPro"/>
</dbReference>
<evidence type="ECO:0000256" key="2">
    <source>
        <dbReference type="ARBA" id="ARBA00022741"/>
    </source>
</evidence>
<name>A0A2A2GAZ0_9BACT</name>
<evidence type="ECO:0000256" key="4">
    <source>
        <dbReference type="ARBA" id="ARBA00038388"/>
    </source>
</evidence>
<accession>A0A2A2GAZ0</accession>
<dbReference type="PANTHER" id="PTHR42798:SF2">
    <property type="entry name" value="ABC TRANSPORTER ATP-BINDING PROTEIN MG467-RELATED"/>
    <property type="match status" value="1"/>
</dbReference>
<keyword evidence="7" id="KW-1185">Reference proteome</keyword>
<dbReference type="EMBL" id="NSKE01000006">
    <property type="protein sequence ID" value="PAU94037.1"/>
    <property type="molecule type" value="Genomic_DNA"/>
</dbReference>
<evidence type="ECO:0000256" key="3">
    <source>
        <dbReference type="ARBA" id="ARBA00022840"/>
    </source>
</evidence>
<dbReference type="PROSITE" id="PS50893">
    <property type="entry name" value="ABC_TRANSPORTER_2"/>
    <property type="match status" value="1"/>
</dbReference>
<dbReference type="AlphaFoldDB" id="A0A2A2GAZ0"/>
<comment type="similarity">
    <text evidence="4">Belongs to the ABC transporter superfamily. Macrolide exporter (TC 3.A.1.122) family.</text>
</comment>
<dbReference type="PROSITE" id="PS00211">
    <property type="entry name" value="ABC_TRANSPORTER_1"/>
    <property type="match status" value="1"/>
</dbReference>
<dbReference type="SMART" id="SM00382">
    <property type="entry name" value="AAA"/>
    <property type="match status" value="1"/>
</dbReference>
<dbReference type="InterPro" id="IPR017871">
    <property type="entry name" value="ABC_transporter-like_CS"/>
</dbReference>
<evidence type="ECO:0000259" key="5">
    <source>
        <dbReference type="PROSITE" id="PS50893"/>
    </source>
</evidence>
<evidence type="ECO:0000313" key="7">
    <source>
        <dbReference type="Proteomes" id="UP000218831"/>
    </source>
</evidence>
<keyword evidence="1" id="KW-0813">Transport</keyword>
<dbReference type="Gene3D" id="3.40.50.300">
    <property type="entry name" value="P-loop containing nucleotide triphosphate hydrolases"/>
    <property type="match status" value="1"/>
</dbReference>
<dbReference type="GO" id="GO:0022857">
    <property type="term" value="F:transmembrane transporter activity"/>
    <property type="evidence" value="ECO:0007669"/>
    <property type="project" value="UniProtKB-ARBA"/>
</dbReference>
<dbReference type="PANTHER" id="PTHR42798">
    <property type="entry name" value="LIPOPROTEIN-RELEASING SYSTEM ATP-BINDING PROTEIN LOLD"/>
    <property type="match status" value="1"/>
</dbReference>
<dbReference type="CDD" id="cd03255">
    <property type="entry name" value="ABC_MJ0796_LolCDE_FtsE"/>
    <property type="match status" value="1"/>
</dbReference>
<feature type="domain" description="ABC transporter" evidence="5">
    <location>
        <begin position="3"/>
        <end position="224"/>
    </location>
</feature>
<gene>
    <name evidence="6" type="ORF">CK503_09655</name>
</gene>
<dbReference type="InterPro" id="IPR027417">
    <property type="entry name" value="P-loop_NTPase"/>
</dbReference>
<dbReference type="Proteomes" id="UP000218831">
    <property type="component" value="Unassembled WGS sequence"/>
</dbReference>
<keyword evidence="3 6" id="KW-0067">ATP-binding</keyword>
<evidence type="ECO:0000313" key="6">
    <source>
        <dbReference type="EMBL" id="PAU94037.1"/>
    </source>
</evidence>